<reference evidence="5" key="1">
    <citation type="submission" date="2021-01" db="EMBL/GenBank/DDBJ databases">
        <title>Modified the classification status of verrucomicrobia.</title>
        <authorList>
            <person name="Feng X."/>
        </authorList>
    </citation>
    <scope>NUCLEOTIDE SEQUENCE</scope>
    <source>
        <strain evidence="5">KCTC 22201</strain>
    </source>
</reference>
<dbReference type="CDD" id="cd00502">
    <property type="entry name" value="DHQase_I"/>
    <property type="match status" value="1"/>
</dbReference>
<evidence type="ECO:0000256" key="2">
    <source>
        <dbReference type="ARBA" id="ARBA00012060"/>
    </source>
</evidence>
<dbReference type="EC" id="4.2.1.10" evidence="2"/>
<sequence length="240" mass="25877">MPGLPIRLRSSHPLTVGSFGNADTLRSISASEIADSCDLVEIRLDLLDAATRHDAPWRNFTQSPILFTARRGSEGGTGDLDADTRMALLSEQLDDTSLIDIEVASIAEMQPLIKRLKELDIPWIASFHDFHGVPEIAQLQAAKMKAREAGAAAFKAATELGWDLASIGPLAHFVANSDDYPISLMGMGPLAPASRVMFAQLGSVLNYGYVGNTPTAPGQWSARQLHEAIQHVQKRPPGQA</sequence>
<dbReference type="Proteomes" id="UP000658278">
    <property type="component" value="Unassembled WGS sequence"/>
</dbReference>
<dbReference type="PANTHER" id="PTHR43699:SF1">
    <property type="entry name" value="3-DEHYDROQUINATE DEHYDRATASE"/>
    <property type="match status" value="1"/>
</dbReference>
<dbReference type="InterPro" id="IPR050146">
    <property type="entry name" value="Type-I_3-dehydroquinase"/>
</dbReference>
<accession>A0A934VH62</accession>
<comment type="catalytic activity">
    <reaction evidence="1">
        <text>3-dehydroquinate = 3-dehydroshikimate + H2O</text>
        <dbReference type="Rhea" id="RHEA:21096"/>
        <dbReference type="ChEBI" id="CHEBI:15377"/>
        <dbReference type="ChEBI" id="CHEBI:16630"/>
        <dbReference type="ChEBI" id="CHEBI:32364"/>
        <dbReference type="EC" id="4.2.1.10"/>
    </reaction>
</comment>
<dbReference type="EMBL" id="JAENII010000017">
    <property type="protein sequence ID" value="MBK1828751.1"/>
    <property type="molecule type" value="Genomic_DNA"/>
</dbReference>
<dbReference type="RefSeq" id="WP_200282786.1">
    <property type="nucleotide sequence ID" value="NZ_JAENII010000017.1"/>
</dbReference>
<comment type="caution">
    <text evidence="5">The sequence shown here is derived from an EMBL/GenBank/DDBJ whole genome shotgun (WGS) entry which is preliminary data.</text>
</comment>
<name>A0A934VH62_9BACT</name>
<dbReference type="AlphaFoldDB" id="A0A934VH62"/>
<dbReference type="PANTHER" id="PTHR43699">
    <property type="entry name" value="3-DEHYDROQUINATE DEHYDRATASE"/>
    <property type="match status" value="1"/>
</dbReference>
<proteinExistence type="predicted"/>
<dbReference type="GO" id="GO:0003855">
    <property type="term" value="F:3-dehydroquinate dehydratase activity"/>
    <property type="evidence" value="ECO:0007669"/>
    <property type="project" value="UniProtKB-EC"/>
</dbReference>
<dbReference type="InterPro" id="IPR001381">
    <property type="entry name" value="DHquinase_I"/>
</dbReference>
<protein>
    <recommendedName>
        <fullName evidence="2">3-dehydroquinate dehydratase</fullName>
        <ecNumber evidence="2">4.2.1.10</ecNumber>
    </recommendedName>
</protein>
<evidence type="ECO:0000313" key="6">
    <source>
        <dbReference type="Proteomes" id="UP000658278"/>
    </source>
</evidence>
<evidence type="ECO:0000256" key="4">
    <source>
        <dbReference type="ARBA" id="ARBA00023270"/>
    </source>
</evidence>
<dbReference type="Pfam" id="PF01487">
    <property type="entry name" value="DHquinase_I"/>
    <property type="match status" value="1"/>
</dbReference>
<dbReference type="GO" id="GO:0046279">
    <property type="term" value="P:3,4-dihydroxybenzoate biosynthetic process"/>
    <property type="evidence" value="ECO:0007669"/>
    <property type="project" value="TreeGrafter"/>
</dbReference>
<keyword evidence="3" id="KW-0456">Lyase</keyword>
<keyword evidence="6" id="KW-1185">Reference proteome</keyword>
<organism evidence="5 6">
    <name type="scientific">Haloferula rosea</name>
    <dbReference type="NCBI Taxonomy" id="490093"/>
    <lineage>
        <taxon>Bacteria</taxon>
        <taxon>Pseudomonadati</taxon>
        <taxon>Verrucomicrobiota</taxon>
        <taxon>Verrucomicrobiia</taxon>
        <taxon>Verrucomicrobiales</taxon>
        <taxon>Verrucomicrobiaceae</taxon>
        <taxon>Haloferula</taxon>
    </lineage>
</organism>
<keyword evidence="4" id="KW-0704">Schiff base</keyword>
<dbReference type="InterPro" id="IPR013785">
    <property type="entry name" value="Aldolase_TIM"/>
</dbReference>
<dbReference type="SUPFAM" id="SSF51569">
    <property type="entry name" value="Aldolase"/>
    <property type="match status" value="1"/>
</dbReference>
<gene>
    <name evidence="5" type="ORF">JIN81_17080</name>
</gene>
<dbReference type="Gene3D" id="3.20.20.70">
    <property type="entry name" value="Aldolase class I"/>
    <property type="match status" value="1"/>
</dbReference>
<evidence type="ECO:0000313" key="5">
    <source>
        <dbReference type="EMBL" id="MBK1828751.1"/>
    </source>
</evidence>
<evidence type="ECO:0000256" key="3">
    <source>
        <dbReference type="ARBA" id="ARBA00023239"/>
    </source>
</evidence>
<evidence type="ECO:0000256" key="1">
    <source>
        <dbReference type="ARBA" id="ARBA00001864"/>
    </source>
</evidence>